<gene>
    <name evidence="3" type="ORF">E4191_22115</name>
</gene>
<dbReference type="Proteomes" id="UP000296374">
    <property type="component" value="Plasmid unnamed1"/>
</dbReference>
<evidence type="ECO:0000313" key="4">
    <source>
        <dbReference type="Proteomes" id="UP000296374"/>
    </source>
</evidence>
<dbReference type="RefSeq" id="WP_139616682.1">
    <property type="nucleotide sequence ID" value="NZ_CP040765.1"/>
</dbReference>
<organism evidence="3 4">
    <name type="scientific">Paracoccus liaowanqingii</name>
    <dbReference type="NCBI Taxonomy" id="2560053"/>
    <lineage>
        <taxon>Bacteria</taxon>
        <taxon>Pseudomonadati</taxon>
        <taxon>Pseudomonadota</taxon>
        <taxon>Alphaproteobacteria</taxon>
        <taxon>Rhodobacterales</taxon>
        <taxon>Paracoccaceae</taxon>
        <taxon>Paracoccus</taxon>
    </lineage>
</organism>
<dbReference type="EMBL" id="CP040765">
    <property type="protein sequence ID" value="QDA37008.1"/>
    <property type="molecule type" value="Genomic_DNA"/>
</dbReference>
<dbReference type="InterPro" id="IPR050194">
    <property type="entry name" value="Glycosyltransferase_grp1"/>
</dbReference>
<dbReference type="Pfam" id="PF13439">
    <property type="entry name" value="Glyco_transf_4"/>
    <property type="match status" value="1"/>
</dbReference>
<dbReference type="PANTHER" id="PTHR45947">
    <property type="entry name" value="SULFOQUINOVOSYL TRANSFERASE SQD2"/>
    <property type="match status" value="1"/>
</dbReference>
<feature type="domain" description="Glycosyltransferase subfamily 4-like N-terminal" evidence="2">
    <location>
        <begin position="14"/>
        <end position="184"/>
    </location>
</feature>
<accession>A0A4Y5SVV3</accession>
<proteinExistence type="predicted"/>
<sequence>MRVAIIHYWLVTMRGGEKVLEALCEMFPDADIFTHVYDPGAVSATIRRHNVTTTFVGRLPRAARYYKSYLPLMPLALEELDLRKYDLIISSESGPAKGIVPMGNAVHVCYCHSPMRYVWNMYHDYSARSGRLKRFLMKPLTHYIRNWDAVSAQRVDGFVANSDNVRHRIRRYYNRGASVVYPPVAVADFGPVPPDELGDYHLMVGELVAYKRPDLTVEAFNRTGQKLVVIGGGEMLETVRKMAGSSVTILGPQPFNVLRHHYARCRSLVFPGDEDFGIVPIEAMASGRPVLAYRRGGALETVVDGVTGLFFDDQSVEAIIDGVARMEAALATGIFDSAAIVDHAMQFSPDRFHSRMEAVLAAHVRAARQERALNGPQGSQIPSRKDIAE</sequence>
<dbReference type="Gene3D" id="3.40.50.2000">
    <property type="entry name" value="Glycogen Phosphorylase B"/>
    <property type="match status" value="2"/>
</dbReference>
<keyword evidence="3" id="KW-0808">Transferase</keyword>
<dbReference type="InterPro" id="IPR001296">
    <property type="entry name" value="Glyco_trans_1"/>
</dbReference>
<reference evidence="4" key="1">
    <citation type="submission" date="2019-05" db="EMBL/GenBank/DDBJ databases">
        <title>Tamlana fucoidanivorans sp. nov., isolated from the surface of algae collected from Fujian province in China.</title>
        <authorList>
            <person name="Li J."/>
        </authorList>
    </citation>
    <scope>NUCLEOTIDE SEQUENCE [LARGE SCALE GENOMIC DNA]</scope>
    <source>
        <strain evidence="4">2251</strain>
        <plasmid evidence="4">unnamed1</plasmid>
    </source>
</reference>
<geneLocation type="plasmid" evidence="3 4">
    <name>unnamed1</name>
</geneLocation>
<dbReference type="GO" id="GO:0016757">
    <property type="term" value="F:glycosyltransferase activity"/>
    <property type="evidence" value="ECO:0007669"/>
    <property type="project" value="InterPro"/>
</dbReference>
<dbReference type="InterPro" id="IPR028098">
    <property type="entry name" value="Glyco_trans_4-like_N"/>
</dbReference>
<feature type="domain" description="Glycosyl transferase family 1" evidence="1">
    <location>
        <begin position="200"/>
        <end position="326"/>
    </location>
</feature>
<evidence type="ECO:0000259" key="2">
    <source>
        <dbReference type="Pfam" id="PF13439"/>
    </source>
</evidence>
<dbReference type="PANTHER" id="PTHR45947:SF3">
    <property type="entry name" value="SULFOQUINOVOSYL TRANSFERASE SQD2"/>
    <property type="match status" value="1"/>
</dbReference>
<dbReference type="SUPFAM" id="SSF53756">
    <property type="entry name" value="UDP-Glycosyltransferase/glycogen phosphorylase"/>
    <property type="match status" value="1"/>
</dbReference>
<protein>
    <submittedName>
        <fullName evidence="3">Glycosyltransferase family 4 protein</fullName>
    </submittedName>
</protein>
<dbReference type="AlphaFoldDB" id="A0A4Y5SVV3"/>
<dbReference type="Pfam" id="PF00534">
    <property type="entry name" value="Glycos_transf_1"/>
    <property type="match status" value="1"/>
</dbReference>
<evidence type="ECO:0000313" key="3">
    <source>
        <dbReference type="EMBL" id="QDA37008.1"/>
    </source>
</evidence>
<dbReference type="KEGG" id="plia:E4191_22115"/>
<evidence type="ECO:0000259" key="1">
    <source>
        <dbReference type="Pfam" id="PF00534"/>
    </source>
</evidence>
<name>A0A4Y5SVV3_9RHOB</name>
<keyword evidence="3" id="KW-0614">Plasmid</keyword>